<keyword evidence="6 7" id="KW-0975">Bacterial flagellum</keyword>
<dbReference type="EMBL" id="AXCZ01000069">
    <property type="protein sequence ID" value="KGM13065.1"/>
    <property type="molecule type" value="Genomic_DNA"/>
</dbReference>
<reference evidence="11 12" key="1">
    <citation type="submission" date="2013-08" db="EMBL/GenBank/DDBJ databases">
        <title>Genome sequencing of Cellulomonas bogoriensis 69B4.</title>
        <authorList>
            <person name="Chen F."/>
            <person name="Li Y."/>
            <person name="Wang G."/>
        </authorList>
    </citation>
    <scope>NUCLEOTIDE SEQUENCE [LARGE SCALE GENOMIC DNA]</scope>
    <source>
        <strain evidence="11 12">69B4</strain>
    </source>
</reference>
<keyword evidence="11" id="KW-0969">Cilium</keyword>
<gene>
    <name evidence="7" type="primary">flgK</name>
    <name evidence="11" type="ORF">N869_12365</name>
</gene>
<protein>
    <recommendedName>
        <fullName evidence="4 7">Flagellar hook-associated protein 1</fullName>
        <shortName evidence="7">HAP1</shortName>
    </recommendedName>
</protein>
<evidence type="ECO:0000256" key="3">
    <source>
        <dbReference type="ARBA" id="ARBA00009677"/>
    </source>
</evidence>
<evidence type="ECO:0000313" key="11">
    <source>
        <dbReference type="EMBL" id="KGM13065.1"/>
    </source>
</evidence>
<evidence type="ECO:0000256" key="2">
    <source>
        <dbReference type="ARBA" id="ARBA00004613"/>
    </source>
</evidence>
<evidence type="ECO:0000259" key="8">
    <source>
        <dbReference type="Pfam" id="PF00460"/>
    </source>
</evidence>
<feature type="domain" description="Flagellar hook-associated protein FlgK helical" evidence="10">
    <location>
        <begin position="99"/>
        <end position="339"/>
    </location>
</feature>
<dbReference type="GO" id="GO:0009424">
    <property type="term" value="C:bacterial-type flagellum hook"/>
    <property type="evidence" value="ECO:0007669"/>
    <property type="project" value="UniProtKB-UniRule"/>
</dbReference>
<evidence type="ECO:0000256" key="6">
    <source>
        <dbReference type="ARBA" id="ARBA00023143"/>
    </source>
</evidence>
<evidence type="ECO:0000256" key="5">
    <source>
        <dbReference type="ARBA" id="ARBA00022525"/>
    </source>
</evidence>
<evidence type="ECO:0000313" key="12">
    <source>
        <dbReference type="Proteomes" id="UP000054314"/>
    </source>
</evidence>
<evidence type="ECO:0000256" key="7">
    <source>
        <dbReference type="RuleBase" id="RU362065"/>
    </source>
</evidence>
<dbReference type="Pfam" id="PF22638">
    <property type="entry name" value="FlgK_D1"/>
    <property type="match status" value="1"/>
</dbReference>
<dbReference type="NCBIfam" id="TIGR02492">
    <property type="entry name" value="flgK_ends"/>
    <property type="match status" value="1"/>
</dbReference>
<name>A0A0A0BYL6_9CELL</name>
<dbReference type="PANTHER" id="PTHR30033">
    <property type="entry name" value="FLAGELLAR HOOK-ASSOCIATED PROTEIN 1"/>
    <property type="match status" value="1"/>
</dbReference>
<dbReference type="InterPro" id="IPR002371">
    <property type="entry name" value="FlgK"/>
</dbReference>
<keyword evidence="12" id="KW-1185">Reference proteome</keyword>
<evidence type="ECO:0000259" key="9">
    <source>
        <dbReference type="Pfam" id="PF06429"/>
    </source>
</evidence>
<dbReference type="InterPro" id="IPR001444">
    <property type="entry name" value="Flag_bb_rod_N"/>
</dbReference>
<dbReference type="GO" id="GO:0005198">
    <property type="term" value="F:structural molecule activity"/>
    <property type="evidence" value="ECO:0007669"/>
    <property type="project" value="UniProtKB-UniRule"/>
</dbReference>
<evidence type="ECO:0000256" key="1">
    <source>
        <dbReference type="ARBA" id="ARBA00004365"/>
    </source>
</evidence>
<dbReference type="InterPro" id="IPR053927">
    <property type="entry name" value="FlgK_helical"/>
</dbReference>
<dbReference type="SUPFAM" id="SSF64518">
    <property type="entry name" value="Phase 1 flagellin"/>
    <property type="match status" value="1"/>
</dbReference>
<dbReference type="InterPro" id="IPR010930">
    <property type="entry name" value="Flg_bb/hook_C_dom"/>
</dbReference>
<dbReference type="GO" id="GO:0044780">
    <property type="term" value="P:bacterial-type flagellum assembly"/>
    <property type="evidence" value="ECO:0007669"/>
    <property type="project" value="InterPro"/>
</dbReference>
<comment type="caution">
    <text evidence="11">The sequence shown here is derived from an EMBL/GenBank/DDBJ whole genome shotgun (WGS) entry which is preliminary data.</text>
</comment>
<organism evidence="11 12">
    <name type="scientific">Cellulomonas bogoriensis 69B4 = DSM 16987</name>
    <dbReference type="NCBI Taxonomy" id="1386082"/>
    <lineage>
        <taxon>Bacteria</taxon>
        <taxon>Bacillati</taxon>
        <taxon>Actinomycetota</taxon>
        <taxon>Actinomycetes</taxon>
        <taxon>Micrococcales</taxon>
        <taxon>Cellulomonadaceae</taxon>
        <taxon>Cellulomonas</taxon>
    </lineage>
</organism>
<keyword evidence="11" id="KW-0282">Flagellum</keyword>
<accession>A0A0A0BYL6</accession>
<keyword evidence="11" id="KW-0966">Cell projection</keyword>
<evidence type="ECO:0000256" key="4">
    <source>
        <dbReference type="ARBA" id="ARBA00016244"/>
    </source>
</evidence>
<sequence length="472" mass="48601">MSTFSGLSMALSSMIAQRQALEVTGQNISNANTRGYTRQRADMAAVQALTAPSMHSAGMNAGNGVRVSNINRLGDAFLDARLRTETSGAAFQAAQAKALNRLEQTLTEPADTSVSAQLATFWAGWQDVANNPGDPAARNVLLGDAQALLSQISGGYRAVETQWSQLRTETTALVDEVNTTAAAVAQLNEQIRAISVSGDSPNELMDRRDQLVTTLAGLVGATARERDDGTVDVMVAGNALVRGTSAKPIAVSGSMLMNEAVAEPPSGNQVRLVWAESTGTPLTPEGGTLASHVSTLGPGGLLSGAAQAWNDLATSVHDTVNAVHVQGTGLDGTDGRTFFTAGPGPAATSLTLTSTDPNHVAAAAAGQGGLDGSIADAMSQLGAAPGGPDSTWRAFVVDIGVRTRAAEQTSTVAQAGLATAQTLQMSAASVDLDEEAINMLAYQRAYEGAARVLTVMDQMLDVLINRTGVVGR</sequence>
<feature type="domain" description="Flagellar basal-body/hook protein C-terminal" evidence="9">
    <location>
        <begin position="428"/>
        <end position="465"/>
    </location>
</feature>
<dbReference type="Pfam" id="PF06429">
    <property type="entry name" value="Flg_bbr_C"/>
    <property type="match status" value="1"/>
</dbReference>
<evidence type="ECO:0000259" key="10">
    <source>
        <dbReference type="Pfam" id="PF22638"/>
    </source>
</evidence>
<dbReference type="PRINTS" id="PR01005">
    <property type="entry name" value="FLGHOOKAP1"/>
</dbReference>
<dbReference type="GO" id="GO:0005576">
    <property type="term" value="C:extracellular region"/>
    <property type="evidence" value="ECO:0007669"/>
    <property type="project" value="UniProtKB-SubCell"/>
</dbReference>
<feature type="domain" description="Flagellar basal body rod protein N-terminal" evidence="8">
    <location>
        <begin position="9"/>
        <end position="37"/>
    </location>
</feature>
<proteinExistence type="inferred from homology"/>
<comment type="similarity">
    <text evidence="3 7">Belongs to the flagella basal body rod proteins family.</text>
</comment>
<dbReference type="OrthoDB" id="9802553at2"/>
<dbReference type="RefSeq" id="WP_035060027.1">
    <property type="nucleotide sequence ID" value="NZ_AXCZ01000069.1"/>
</dbReference>
<dbReference type="Pfam" id="PF00460">
    <property type="entry name" value="Flg_bb_rod"/>
    <property type="match status" value="1"/>
</dbReference>
<comment type="subcellular location">
    <subcellularLocation>
        <location evidence="1 7">Bacterial flagellum</location>
    </subcellularLocation>
    <subcellularLocation>
        <location evidence="2 7">Secreted</location>
    </subcellularLocation>
</comment>
<dbReference type="Proteomes" id="UP000054314">
    <property type="component" value="Unassembled WGS sequence"/>
</dbReference>
<keyword evidence="5 7" id="KW-0964">Secreted</keyword>
<dbReference type="PANTHER" id="PTHR30033:SF1">
    <property type="entry name" value="FLAGELLAR HOOK-ASSOCIATED PROTEIN 1"/>
    <property type="match status" value="1"/>
</dbReference>
<dbReference type="AlphaFoldDB" id="A0A0A0BYL6"/>